<accession>R0KBQ2</accession>
<organism evidence="2 3">
    <name type="scientific">Anas platyrhynchos</name>
    <name type="common">Mallard</name>
    <name type="synonym">Anas boschas</name>
    <dbReference type="NCBI Taxonomy" id="8839"/>
    <lineage>
        <taxon>Eukaryota</taxon>
        <taxon>Metazoa</taxon>
        <taxon>Chordata</taxon>
        <taxon>Craniata</taxon>
        <taxon>Vertebrata</taxon>
        <taxon>Euteleostomi</taxon>
        <taxon>Archelosauria</taxon>
        <taxon>Archosauria</taxon>
        <taxon>Dinosauria</taxon>
        <taxon>Saurischia</taxon>
        <taxon>Theropoda</taxon>
        <taxon>Coelurosauria</taxon>
        <taxon>Aves</taxon>
        <taxon>Neognathae</taxon>
        <taxon>Galloanserae</taxon>
        <taxon>Anseriformes</taxon>
        <taxon>Anatidae</taxon>
        <taxon>Anatinae</taxon>
        <taxon>Anas</taxon>
    </lineage>
</organism>
<reference evidence="3" key="1">
    <citation type="journal article" date="2013" name="Nat. Genet.">
        <title>The duck genome and transcriptome provide insight into an avian influenza virus reservoir species.</title>
        <authorList>
            <person name="Huang Y."/>
            <person name="Li Y."/>
            <person name="Burt D.W."/>
            <person name="Chen H."/>
            <person name="Zhang Y."/>
            <person name="Qian W."/>
            <person name="Kim H."/>
            <person name="Gan S."/>
            <person name="Zhao Y."/>
            <person name="Li J."/>
            <person name="Yi K."/>
            <person name="Feng H."/>
            <person name="Zhu P."/>
            <person name="Li B."/>
            <person name="Liu Q."/>
            <person name="Fairley S."/>
            <person name="Magor K.E."/>
            <person name="Du Z."/>
            <person name="Hu X."/>
            <person name="Goodman L."/>
            <person name="Tafer H."/>
            <person name="Vignal A."/>
            <person name="Lee T."/>
            <person name="Kim K.W."/>
            <person name="Sheng Z."/>
            <person name="An Y."/>
            <person name="Searle S."/>
            <person name="Herrero J."/>
            <person name="Groenen M.A."/>
            <person name="Crooijmans R.P."/>
            <person name="Faraut T."/>
            <person name="Cai Q."/>
            <person name="Webster R.G."/>
            <person name="Aldridge J.R."/>
            <person name="Warren W.C."/>
            <person name="Bartschat S."/>
            <person name="Kehr S."/>
            <person name="Marz M."/>
            <person name="Stadler P.F."/>
            <person name="Smith J."/>
            <person name="Kraus R.H."/>
            <person name="Zhao Y."/>
            <person name="Ren L."/>
            <person name="Fei J."/>
            <person name="Morisson M."/>
            <person name="Kaiser P."/>
            <person name="Griffin D.K."/>
            <person name="Rao M."/>
            <person name="Pitel F."/>
            <person name="Wang J."/>
            <person name="Li N."/>
        </authorList>
    </citation>
    <scope>NUCLEOTIDE SEQUENCE [LARGE SCALE GENOMIC DNA]</scope>
</reference>
<feature type="region of interest" description="Disordered" evidence="1">
    <location>
        <begin position="500"/>
        <end position="543"/>
    </location>
</feature>
<feature type="compositionally biased region" description="Polar residues" evidence="1">
    <location>
        <begin position="1"/>
        <end position="14"/>
    </location>
</feature>
<dbReference type="Proteomes" id="UP000296049">
    <property type="component" value="Unassembled WGS sequence"/>
</dbReference>
<feature type="region of interest" description="Disordered" evidence="1">
    <location>
        <begin position="31"/>
        <end position="61"/>
    </location>
</feature>
<evidence type="ECO:0000313" key="3">
    <source>
        <dbReference type="Proteomes" id="UP000296049"/>
    </source>
</evidence>
<feature type="region of interest" description="Disordered" evidence="1">
    <location>
        <begin position="1"/>
        <end position="20"/>
    </location>
</feature>
<dbReference type="AlphaFoldDB" id="R0KBQ2"/>
<protein>
    <submittedName>
        <fullName evidence="2">Uncharacterized protein</fullName>
    </submittedName>
</protein>
<dbReference type="EMBL" id="KB742540">
    <property type="protein sequence ID" value="EOB07297.1"/>
    <property type="molecule type" value="Genomic_DNA"/>
</dbReference>
<name>R0KBQ2_ANAPL</name>
<feature type="compositionally biased region" description="Polar residues" evidence="1">
    <location>
        <begin position="531"/>
        <end position="543"/>
    </location>
</feature>
<feature type="region of interest" description="Disordered" evidence="1">
    <location>
        <begin position="555"/>
        <end position="623"/>
    </location>
</feature>
<sequence length="623" mass="68608">MGRTSQLLLSSVHSPTDPEPCHIATAMLASEQPPGKHQASISRAAGSSPLPQRDSQRDTSQHRNDLLYGSFINCATQRAIKEERALSQSSVPEFKVKRESSVPEFKCSSLLEKSHNGQVRLQKLFQEETTATQFCMLCANATHHLSDRQIQHFMEHNINLHKYLEHTEIKSLQGLGQYVILPKEKCDSDLRWTRATYSCLNMKTLIAQGITVLAVTAHAANANCTMEPRLGRSFSSNSAAHQLCFAYGAQPVMGSTERPSRLYVVTGTHSALMQQLCLAGSTQLVKREPLQERDRRCTAATACHLPVFGCVFTQCTQSLRQHLPWEKDYSFMKEQMERFSSSPDELSLFANSQRDQGKSTQRSFSAATSAPLGPGPQWCPANGARTVSCLHAAKLQWEAARSSASFQHFFPLQYIGVSKPTHHCVLFSMEIVVGVLMKCCPLHQNVMFAEASPQAEAVCCSQHEDRLFLHCSHLLAVALAATAAAAPQLGAVGMELHHCQPQPLSSPAPKGLRKKQVPDSSMRSQPHPATPLSTMQDQTGPASTSLRLHEYQQRCKAPPVQITPAPLSASTYGNRGLLMTGEKKKKKEKSQPPNPPEQQQRRPSPLANQITLISSAAPRDAAR</sequence>
<evidence type="ECO:0000256" key="1">
    <source>
        <dbReference type="SAM" id="MobiDB-lite"/>
    </source>
</evidence>
<evidence type="ECO:0000313" key="2">
    <source>
        <dbReference type="EMBL" id="EOB07297.1"/>
    </source>
</evidence>
<proteinExistence type="predicted"/>
<keyword evidence="3" id="KW-1185">Reference proteome</keyword>
<gene>
    <name evidence="2" type="ORF">Anapl_09061</name>
</gene>